<dbReference type="EMBL" id="JAUJYO010000022">
    <property type="protein sequence ID" value="KAK1282422.1"/>
    <property type="molecule type" value="Genomic_DNA"/>
</dbReference>
<evidence type="ECO:0000256" key="3">
    <source>
        <dbReference type="ARBA" id="ARBA00022679"/>
    </source>
</evidence>
<evidence type="ECO:0000256" key="2">
    <source>
        <dbReference type="ARBA" id="ARBA00022527"/>
    </source>
</evidence>
<evidence type="ECO:0000256" key="7">
    <source>
        <dbReference type="ARBA" id="ARBA00047899"/>
    </source>
</evidence>
<feature type="compositionally biased region" description="Basic and acidic residues" evidence="9">
    <location>
        <begin position="86"/>
        <end position="96"/>
    </location>
</feature>
<keyword evidence="6" id="KW-0067">ATP-binding</keyword>
<dbReference type="GO" id="GO:0005524">
    <property type="term" value="F:ATP binding"/>
    <property type="evidence" value="ECO:0007669"/>
    <property type="project" value="UniProtKB-KW"/>
</dbReference>
<accession>A0AAV9C114</accession>
<keyword evidence="11" id="KW-1185">Reference proteome</keyword>
<evidence type="ECO:0000256" key="9">
    <source>
        <dbReference type="SAM" id="MobiDB-lite"/>
    </source>
</evidence>
<dbReference type="SUPFAM" id="SSF56112">
    <property type="entry name" value="Protein kinase-like (PK-like)"/>
    <property type="match status" value="1"/>
</dbReference>
<dbReference type="GO" id="GO:0004674">
    <property type="term" value="F:protein serine/threonine kinase activity"/>
    <property type="evidence" value="ECO:0007669"/>
    <property type="project" value="UniProtKB-KW"/>
</dbReference>
<evidence type="ECO:0000256" key="1">
    <source>
        <dbReference type="ARBA" id="ARBA00012513"/>
    </source>
</evidence>
<evidence type="ECO:0000256" key="6">
    <source>
        <dbReference type="ARBA" id="ARBA00022840"/>
    </source>
</evidence>
<evidence type="ECO:0000256" key="5">
    <source>
        <dbReference type="ARBA" id="ARBA00022777"/>
    </source>
</evidence>
<proteinExistence type="predicted"/>
<evidence type="ECO:0000256" key="8">
    <source>
        <dbReference type="ARBA" id="ARBA00048679"/>
    </source>
</evidence>
<keyword evidence="4" id="KW-0547">Nucleotide-binding</keyword>
<gene>
    <name evidence="10" type="primary">PHOT2</name>
    <name evidence="10" type="ORF">QJS10_CPB22g01559</name>
</gene>
<feature type="region of interest" description="Disordered" evidence="9">
    <location>
        <begin position="81"/>
        <end position="108"/>
    </location>
</feature>
<reference evidence="10" key="2">
    <citation type="submission" date="2023-06" db="EMBL/GenBank/DDBJ databases">
        <authorList>
            <person name="Ma L."/>
            <person name="Liu K.-W."/>
            <person name="Li Z."/>
            <person name="Hsiao Y.-Y."/>
            <person name="Qi Y."/>
            <person name="Fu T."/>
            <person name="Tang G."/>
            <person name="Zhang D."/>
            <person name="Sun W.-H."/>
            <person name="Liu D.-K."/>
            <person name="Li Y."/>
            <person name="Chen G.-Z."/>
            <person name="Liu X.-D."/>
            <person name="Liao X.-Y."/>
            <person name="Jiang Y.-T."/>
            <person name="Yu X."/>
            <person name="Hao Y."/>
            <person name="Huang J."/>
            <person name="Zhao X.-W."/>
            <person name="Ke S."/>
            <person name="Chen Y.-Y."/>
            <person name="Wu W.-L."/>
            <person name="Hsu J.-L."/>
            <person name="Lin Y.-F."/>
            <person name="Huang M.-D."/>
            <person name="Li C.-Y."/>
            <person name="Huang L."/>
            <person name="Wang Z.-W."/>
            <person name="Zhao X."/>
            <person name="Zhong W.-Y."/>
            <person name="Peng D.-H."/>
            <person name="Ahmad S."/>
            <person name="Lan S."/>
            <person name="Zhang J.-S."/>
            <person name="Tsai W.-C."/>
            <person name="Van De Peer Y."/>
            <person name="Liu Z.-J."/>
        </authorList>
    </citation>
    <scope>NUCLEOTIDE SEQUENCE</scope>
    <source>
        <strain evidence="10">CP</strain>
        <tissue evidence="10">Leaves</tissue>
    </source>
</reference>
<sequence length="108" mass="12188">MGEEPKKSLQEQAIAVQLIGGLLVSLAARQLIHGLLHRDPANRLGSNSGANEIKQHPFFREINWPLIRCMTPPQLDVPLQIIGNEPDSKPKDNQWDDERELSQILDTF</sequence>
<comment type="catalytic activity">
    <reaction evidence="8">
        <text>L-seryl-[protein] + ATP = O-phospho-L-seryl-[protein] + ADP + H(+)</text>
        <dbReference type="Rhea" id="RHEA:17989"/>
        <dbReference type="Rhea" id="RHEA-COMP:9863"/>
        <dbReference type="Rhea" id="RHEA-COMP:11604"/>
        <dbReference type="ChEBI" id="CHEBI:15378"/>
        <dbReference type="ChEBI" id="CHEBI:29999"/>
        <dbReference type="ChEBI" id="CHEBI:30616"/>
        <dbReference type="ChEBI" id="CHEBI:83421"/>
        <dbReference type="ChEBI" id="CHEBI:456216"/>
        <dbReference type="EC" id="2.7.11.1"/>
    </reaction>
</comment>
<protein>
    <recommendedName>
        <fullName evidence="1">non-specific serine/threonine protein kinase</fullName>
        <ecNumber evidence="1">2.7.11.1</ecNumber>
    </recommendedName>
</protein>
<keyword evidence="2" id="KW-0723">Serine/threonine-protein kinase</keyword>
<organism evidence="10 11">
    <name type="scientific">Acorus calamus</name>
    <name type="common">Sweet flag</name>
    <dbReference type="NCBI Taxonomy" id="4465"/>
    <lineage>
        <taxon>Eukaryota</taxon>
        <taxon>Viridiplantae</taxon>
        <taxon>Streptophyta</taxon>
        <taxon>Embryophyta</taxon>
        <taxon>Tracheophyta</taxon>
        <taxon>Spermatophyta</taxon>
        <taxon>Magnoliopsida</taxon>
        <taxon>Liliopsida</taxon>
        <taxon>Acoraceae</taxon>
        <taxon>Acorus</taxon>
    </lineage>
</organism>
<dbReference type="EC" id="2.7.11.1" evidence="1"/>
<dbReference type="Proteomes" id="UP001180020">
    <property type="component" value="Unassembled WGS sequence"/>
</dbReference>
<evidence type="ECO:0000313" key="11">
    <source>
        <dbReference type="Proteomes" id="UP001180020"/>
    </source>
</evidence>
<comment type="caution">
    <text evidence="10">The sequence shown here is derived from an EMBL/GenBank/DDBJ whole genome shotgun (WGS) entry which is preliminary data.</text>
</comment>
<dbReference type="AlphaFoldDB" id="A0AAV9C114"/>
<keyword evidence="5" id="KW-0418">Kinase</keyword>
<evidence type="ECO:0000256" key="4">
    <source>
        <dbReference type="ARBA" id="ARBA00022741"/>
    </source>
</evidence>
<name>A0AAV9C114_ACOCL</name>
<keyword evidence="3" id="KW-0808">Transferase</keyword>
<dbReference type="InterPro" id="IPR011009">
    <property type="entry name" value="Kinase-like_dom_sf"/>
</dbReference>
<dbReference type="Gene3D" id="1.10.510.10">
    <property type="entry name" value="Transferase(Phosphotransferase) domain 1"/>
    <property type="match status" value="1"/>
</dbReference>
<reference evidence="10" key="1">
    <citation type="journal article" date="2023" name="Nat. Commun.">
        <title>Diploid and tetraploid genomes of Acorus and the evolution of monocots.</title>
        <authorList>
            <person name="Ma L."/>
            <person name="Liu K.W."/>
            <person name="Li Z."/>
            <person name="Hsiao Y.Y."/>
            <person name="Qi Y."/>
            <person name="Fu T."/>
            <person name="Tang G.D."/>
            <person name="Zhang D."/>
            <person name="Sun W.H."/>
            <person name="Liu D.K."/>
            <person name="Li Y."/>
            <person name="Chen G.Z."/>
            <person name="Liu X.D."/>
            <person name="Liao X.Y."/>
            <person name="Jiang Y.T."/>
            <person name="Yu X."/>
            <person name="Hao Y."/>
            <person name="Huang J."/>
            <person name="Zhao X.W."/>
            <person name="Ke S."/>
            <person name="Chen Y.Y."/>
            <person name="Wu W.L."/>
            <person name="Hsu J.L."/>
            <person name="Lin Y.F."/>
            <person name="Huang M.D."/>
            <person name="Li C.Y."/>
            <person name="Huang L."/>
            <person name="Wang Z.W."/>
            <person name="Zhao X."/>
            <person name="Zhong W.Y."/>
            <person name="Peng D.H."/>
            <person name="Ahmad S."/>
            <person name="Lan S."/>
            <person name="Zhang J.S."/>
            <person name="Tsai W.C."/>
            <person name="Van de Peer Y."/>
            <person name="Liu Z.J."/>
        </authorList>
    </citation>
    <scope>NUCLEOTIDE SEQUENCE</scope>
    <source>
        <strain evidence="10">CP</strain>
    </source>
</reference>
<comment type="catalytic activity">
    <reaction evidence="7">
        <text>L-threonyl-[protein] + ATP = O-phospho-L-threonyl-[protein] + ADP + H(+)</text>
        <dbReference type="Rhea" id="RHEA:46608"/>
        <dbReference type="Rhea" id="RHEA-COMP:11060"/>
        <dbReference type="Rhea" id="RHEA-COMP:11605"/>
        <dbReference type="ChEBI" id="CHEBI:15378"/>
        <dbReference type="ChEBI" id="CHEBI:30013"/>
        <dbReference type="ChEBI" id="CHEBI:30616"/>
        <dbReference type="ChEBI" id="CHEBI:61977"/>
        <dbReference type="ChEBI" id="CHEBI:456216"/>
        <dbReference type="EC" id="2.7.11.1"/>
    </reaction>
</comment>
<evidence type="ECO:0000313" key="10">
    <source>
        <dbReference type="EMBL" id="KAK1282422.1"/>
    </source>
</evidence>
<dbReference type="PANTHER" id="PTHR45637">
    <property type="entry name" value="FLIPPASE KINASE 1-RELATED"/>
    <property type="match status" value="1"/>
</dbReference>